<dbReference type="Proteomes" id="UP000503440">
    <property type="component" value="Chromosome"/>
</dbReference>
<evidence type="ECO:0000313" key="1">
    <source>
        <dbReference type="EMBL" id="QIC70147.1"/>
    </source>
</evidence>
<reference evidence="1 2" key="1">
    <citation type="submission" date="2019-09" db="EMBL/GenBank/DDBJ databases">
        <title>Non-baumannii Acinetobacter spp. carrying blaNDM-1 isolated in China.</title>
        <authorList>
            <person name="Cui C."/>
            <person name="Chen C."/>
            <person name="Sun J."/>
            <person name="Liu Y."/>
        </authorList>
    </citation>
    <scope>NUCLEOTIDE SEQUENCE [LARGE SCALE GENOMIC DNA]</scope>
    <source>
        <strain evidence="1 2">B18</strain>
    </source>
</reference>
<proteinExistence type="predicted"/>
<dbReference type="Pfam" id="PF04077">
    <property type="entry name" value="DsrH"/>
    <property type="match status" value="1"/>
</dbReference>
<dbReference type="InterPro" id="IPR027396">
    <property type="entry name" value="DsrEFH-like"/>
</dbReference>
<protein>
    <submittedName>
        <fullName evidence="1">Uncharacterized protein</fullName>
    </submittedName>
</protein>
<dbReference type="RefSeq" id="WP_045794818.1">
    <property type="nucleotide sequence ID" value="NZ_CP044018.1"/>
</dbReference>
<dbReference type="GO" id="GO:0002143">
    <property type="term" value="P:tRNA wobble position uridine thiolation"/>
    <property type="evidence" value="ECO:0007669"/>
    <property type="project" value="InterPro"/>
</dbReference>
<gene>
    <name evidence="1" type="ORF">FSC09_06875</name>
</gene>
<dbReference type="Gene3D" id="3.40.1260.10">
    <property type="entry name" value="DsrEFH-like"/>
    <property type="match status" value="1"/>
</dbReference>
<sequence>MSQNTLYLLQSGFHTTPAMLDKVSRLYSEGDAVVLMGDAVLAIEHPFCQQCSTLFALEHDLELLAQPLPAHLHSLNYATFAELCLAYSRCISLK</sequence>
<evidence type="ECO:0000313" key="2">
    <source>
        <dbReference type="Proteomes" id="UP000503440"/>
    </source>
</evidence>
<organism evidence="1 2">
    <name type="scientific">Acinetobacter indicus</name>
    <dbReference type="NCBI Taxonomy" id="756892"/>
    <lineage>
        <taxon>Bacteria</taxon>
        <taxon>Pseudomonadati</taxon>
        <taxon>Pseudomonadota</taxon>
        <taxon>Gammaproteobacteria</taxon>
        <taxon>Moraxellales</taxon>
        <taxon>Moraxellaceae</taxon>
        <taxon>Acinetobacter</taxon>
    </lineage>
</organism>
<name>A0A6C0Y1Q5_9GAMM</name>
<dbReference type="SUPFAM" id="SSF75169">
    <property type="entry name" value="DsrEFH-like"/>
    <property type="match status" value="1"/>
</dbReference>
<dbReference type="AlphaFoldDB" id="A0A6C0Y1Q5"/>
<dbReference type="GO" id="GO:0005737">
    <property type="term" value="C:cytoplasm"/>
    <property type="evidence" value="ECO:0007669"/>
    <property type="project" value="InterPro"/>
</dbReference>
<accession>A0A6C0Y1Q5</accession>
<dbReference type="EMBL" id="CP044455">
    <property type="protein sequence ID" value="QIC70147.1"/>
    <property type="molecule type" value="Genomic_DNA"/>
</dbReference>
<dbReference type="InterPro" id="IPR007215">
    <property type="entry name" value="Sulphur_relay_TusB/DsrH"/>
</dbReference>